<dbReference type="Proteomes" id="UP000011721">
    <property type="component" value="Chromosome"/>
</dbReference>
<sequence length="126" mass="14430">MPFKIVHNKQSAYLTVQVEGVFNQEEFVKILDAIVKSNEYPENINAIYDLSNMFFEKISSDFLYTLSLLAEKYSKQRSGAKTALVCPADLQFGAAREWDAYTDHIPVDKTVVRTMEEAIKWVKNAD</sequence>
<name>M1PIG9_DESSD</name>
<protein>
    <recommendedName>
        <fullName evidence="3">STAS/SEC14 domain-containing protein</fullName>
    </recommendedName>
</protein>
<evidence type="ECO:0000313" key="2">
    <source>
        <dbReference type="Proteomes" id="UP000011721"/>
    </source>
</evidence>
<dbReference type="HOGENOM" id="CLU_1977957_0_0_7"/>
<gene>
    <name evidence="1" type="ordered locus">UWK_02859</name>
</gene>
<dbReference type="OrthoDB" id="9180784at2"/>
<dbReference type="AlphaFoldDB" id="M1PIG9"/>
<evidence type="ECO:0000313" key="1">
    <source>
        <dbReference type="EMBL" id="AGF79390.1"/>
    </source>
</evidence>
<organism evidence="1 2">
    <name type="scientific">Desulfocapsa sulfexigens (strain DSM 10523 / SB164P1)</name>
    <dbReference type="NCBI Taxonomy" id="1167006"/>
    <lineage>
        <taxon>Bacteria</taxon>
        <taxon>Pseudomonadati</taxon>
        <taxon>Thermodesulfobacteriota</taxon>
        <taxon>Desulfobulbia</taxon>
        <taxon>Desulfobulbales</taxon>
        <taxon>Desulfocapsaceae</taxon>
        <taxon>Desulfocapsa</taxon>
    </lineage>
</organism>
<evidence type="ECO:0008006" key="3">
    <source>
        <dbReference type="Google" id="ProtNLM"/>
    </source>
</evidence>
<reference evidence="2" key="1">
    <citation type="journal article" date="2013" name="Stand. Genomic Sci.">
        <title>Complete genome sequence of Desulfocapsa sulfexigens, a marine deltaproteobacterium specialized in disproportionating inorganic sulfur compounds.</title>
        <authorList>
            <person name="Finster K.W."/>
            <person name="Kjeldsen K.U."/>
            <person name="Kube M."/>
            <person name="Reinhardt R."/>
            <person name="Mussmann M."/>
            <person name="Amann R."/>
            <person name="Schreiber L."/>
        </authorList>
    </citation>
    <scope>NUCLEOTIDE SEQUENCE [LARGE SCALE GENOMIC DNA]</scope>
    <source>
        <strain evidence="2">DSM 10523 / SB164P1</strain>
    </source>
</reference>
<accession>M1PIG9</accession>
<dbReference type="EMBL" id="CP003985">
    <property type="protein sequence ID" value="AGF79390.1"/>
    <property type="molecule type" value="Genomic_DNA"/>
</dbReference>
<keyword evidence="2" id="KW-1185">Reference proteome</keyword>
<proteinExistence type="predicted"/>
<dbReference type="KEGG" id="dsf:UWK_02859"/>
<dbReference type="RefSeq" id="WP_015405076.1">
    <property type="nucleotide sequence ID" value="NC_020304.1"/>
</dbReference>